<protein>
    <recommendedName>
        <fullName evidence="4">Reverse transcriptase zinc-binding domain-containing protein</fullName>
    </recommendedName>
</protein>
<proteinExistence type="predicted"/>
<keyword evidence="3" id="KW-1185">Reference proteome</keyword>
<evidence type="ECO:0000313" key="2">
    <source>
        <dbReference type="EnsemblPlants" id="Bo3g035560.1"/>
    </source>
</evidence>
<evidence type="ECO:0000256" key="1">
    <source>
        <dbReference type="SAM" id="MobiDB-lite"/>
    </source>
</evidence>
<reference evidence="2" key="2">
    <citation type="submission" date="2015-03" db="UniProtKB">
        <authorList>
            <consortium name="EnsemblPlants"/>
        </authorList>
    </citation>
    <scope>IDENTIFICATION</scope>
</reference>
<name>A0A0D3B681_BRAOL</name>
<sequence>MVFTWIRMKVGNGRLCRFWTDNWSPFGSLEGYILRGTTSRSGISRTATLSELCVEGQWALCSIPVPLKLSKLMGLVIWRLPGAVTEQLLERWPRERNCRGQLQAGLGAERLGWWRNRPSVSLKWDFADQREGHGFLDRKTEGKELRERKTDPNRDIRPDGRFKPPLLDASPSCSDATGTGSRALSMASVLSVPDGWLETKSSLFVYLGHVGMRLTRLGWQATIYWIWNERNNRLHRQHFRSTDALFRLIDRQIKDKLLSLRPSSPIISSTLMQLWL</sequence>
<reference evidence="2 3" key="1">
    <citation type="journal article" date="2014" name="Genome Biol.">
        <title>Transcriptome and methylome profiling reveals relics of genome dominance in the mesopolyploid Brassica oleracea.</title>
        <authorList>
            <person name="Parkin I.A."/>
            <person name="Koh C."/>
            <person name="Tang H."/>
            <person name="Robinson S.J."/>
            <person name="Kagale S."/>
            <person name="Clarke W.E."/>
            <person name="Town C.D."/>
            <person name="Nixon J."/>
            <person name="Krishnakumar V."/>
            <person name="Bidwell S.L."/>
            <person name="Denoeud F."/>
            <person name="Belcram H."/>
            <person name="Links M.G."/>
            <person name="Just J."/>
            <person name="Clarke C."/>
            <person name="Bender T."/>
            <person name="Huebert T."/>
            <person name="Mason A.S."/>
            <person name="Pires J.C."/>
            <person name="Barker G."/>
            <person name="Moore J."/>
            <person name="Walley P.G."/>
            <person name="Manoli S."/>
            <person name="Batley J."/>
            <person name="Edwards D."/>
            <person name="Nelson M.N."/>
            <person name="Wang X."/>
            <person name="Paterson A.H."/>
            <person name="King G."/>
            <person name="Bancroft I."/>
            <person name="Chalhoub B."/>
            <person name="Sharpe A.G."/>
        </authorList>
    </citation>
    <scope>NUCLEOTIDE SEQUENCE</scope>
    <source>
        <strain evidence="2 3">cv. TO1000</strain>
    </source>
</reference>
<dbReference type="AlphaFoldDB" id="A0A0D3B681"/>
<accession>A0A0D3B681</accession>
<dbReference type="HOGENOM" id="CLU_000680_19_0_1"/>
<evidence type="ECO:0000313" key="3">
    <source>
        <dbReference type="Proteomes" id="UP000032141"/>
    </source>
</evidence>
<feature type="compositionally biased region" description="Basic and acidic residues" evidence="1">
    <location>
        <begin position="137"/>
        <end position="162"/>
    </location>
</feature>
<dbReference type="Proteomes" id="UP000032141">
    <property type="component" value="Chromosome C3"/>
</dbReference>
<feature type="region of interest" description="Disordered" evidence="1">
    <location>
        <begin position="137"/>
        <end position="175"/>
    </location>
</feature>
<evidence type="ECO:0008006" key="4">
    <source>
        <dbReference type="Google" id="ProtNLM"/>
    </source>
</evidence>
<organism evidence="2 3">
    <name type="scientific">Brassica oleracea var. oleracea</name>
    <dbReference type="NCBI Taxonomy" id="109376"/>
    <lineage>
        <taxon>Eukaryota</taxon>
        <taxon>Viridiplantae</taxon>
        <taxon>Streptophyta</taxon>
        <taxon>Embryophyta</taxon>
        <taxon>Tracheophyta</taxon>
        <taxon>Spermatophyta</taxon>
        <taxon>Magnoliopsida</taxon>
        <taxon>eudicotyledons</taxon>
        <taxon>Gunneridae</taxon>
        <taxon>Pentapetalae</taxon>
        <taxon>rosids</taxon>
        <taxon>malvids</taxon>
        <taxon>Brassicales</taxon>
        <taxon>Brassicaceae</taxon>
        <taxon>Brassiceae</taxon>
        <taxon>Brassica</taxon>
    </lineage>
</organism>
<dbReference type="Gramene" id="Bo3g035560.1">
    <property type="protein sequence ID" value="Bo3g035560.1"/>
    <property type="gene ID" value="Bo3g035560"/>
</dbReference>
<dbReference type="EnsemblPlants" id="Bo3g035560.1">
    <property type="protein sequence ID" value="Bo3g035560.1"/>
    <property type="gene ID" value="Bo3g035560"/>
</dbReference>